<dbReference type="Proteomes" id="UP000642819">
    <property type="component" value="Unassembled WGS sequence"/>
</dbReference>
<comment type="caution">
    <text evidence="4">The sequence shown here is derived from an EMBL/GenBank/DDBJ whole genome shotgun (WGS) entry which is preliminary data.</text>
</comment>
<dbReference type="InterPro" id="IPR009100">
    <property type="entry name" value="AcylCoA_DH/oxidase_NM_dom_sf"/>
</dbReference>
<keyword evidence="1" id="KW-0560">Oxidoreductase</keyword>
<dbReference type="InterPro" id="IPR046373">
    <property type="entry name" value="Acyl-CoA_Oxase/DH_mid-dom_sf"/>
</dbReference>
<protein>
    <submittedName>
        <fullName evidence="4">Acyl-CoA dehydrogenase</fullName>
    </submittedName>
</protein>
<gene>
    <name evidence="4" type="ORF">GCM10008096_30580</name>
</gene>
<dbReference type="InterPro" id="IPR036250">
    <property type="entry name" value="AcylCo_DH-like_C"/>
</dbReference>
<evidence type="ECO:0000259" key="2">
    <source>
        <dbReference type="Pfam" id="PF02771"/>
    </source>
</evidence>
<evidence type="ECO:0000259" key="3">
    <source>
        <dbReference type="Pfam" id="PF08028"/>
    </source>
</evidence>
<dbReference type="PIRSF" id="PIRSF016578">
    <property type="entry name" value="HsaA"/>
    <property type="match status" value="1"/>
</dbReference>
<keyword evidence="5" id="KW-1185">Reference proteome</keyword>
<dbReference type="SUPFAM" id="SSF47203">
    <property type="entry name" value="Acyl-CoA dehydrogenase C-terminal domain-like"/>
    <property type="match status" value="1"/>
</dbReference>
<dbReference type="InterPro" id="IPR013786">
    <property type="entry name" value="AcylCoA_DH/ox_N"/>
</dbReference>
<dbReference type="Gene3D" id="2.40.110.10">
    <property type="entry name" value="Butyryl-CoA Dehydrogenase, subunit A, domain 2"/>
    <property type="match status" value="1"/>
</dbReference>
<dbReference type="InterPro" id="IPR037069">
    <property type="entry name" value="AcylCoA_DH/ox_N_sf"/>
</dbReference>
<evidence type="ECO:0000313" key="5">
    <source>
        <dbReference type="Proteomes" id="UP000642819"/>
    </source>
</evidence>
<feature type="domain" description="Acyl-CoA dehydrogenase/oxidase N-terminal" evidence="2">
    <location>
        <begin position="12"/>
        <end position="92"/>
    </location>
</feature>
<name>A0ABQ3GL97_9MICC</name>
<dbReference type="InterPro" id="IPR013107">
    <property type="entry name" value="Acyl-CoA_DH_C"/>
</dbReference>
<dbReference type="SUPFAM" id="SSF56645">
    <property type="entry name" value="Acyl-CoA dehydrogenase NM domain-like"/>
    <property type="match status" value="1"/>
</dbReference>
<evidence type="ECO:0000313" key="4">
    <source>
        <dbReference type="EMBL" id="GHD13918.1"/>
    </source>
</evidence>
<accession>A0ABQ3GL97</accession>
<reference evidence="5" key="1">
    <citation type="journal article" date="2019" name="Int. J. Syst. Evol. Microbiol.">
        <title>The Global Catalogue of Microorganisms (GCM) 10K type strain sequencing project: providing services to taxonomists for standard genome sequencing and annotation.</title>
        <authorList>
            <consortium name="The Broad Institute Genomics Platform"/>
            <consortium name="The Broad Institute Genome Sequencing Center for Infectious Disease"/>
            <person name="Wu L."/>
            <person name="Ma J."/>
        </authorList>
    </citation>
    <scope>NUCLEOTIDE SEQUENCE [LARGE SCALE GENOMIC DNA]</scope>
    <source>
        <strain evidence="5">KCTC 19466</strain>
    </source>
</reference>
<dbReference type="PANTHER" id="PTHR43884">
    <property type="entry name" value="ACYL-COA DEHYDROGENASE"/>
    <property type="match status" value="1"/>
</dbReference>
<dbReference type="Pfam" id="PF02771">
    <property type="entry name" value="Acyl-CoA_dh_N"/>
    <property type="match status" value="1"/>
</dbReference>
<dbReference type="RefSeq" id="WP_189351577.1">
    <property type="nucleotide sequence ID" value="NZ_BMXK01000022.1"/>
</dbReference>
<feature type="domain" description="Acyl-CoA dehydrogenase C-terminal" evidence="3">
    <location>
        <begin position="245"/>
        <end position="367"/>
    </location>
</feature>
<sequence length="387" mass="41427">MPNLHPGLEPRVRAVLTDELLAGMRERASGHDESNTFAQQDFDALVDAGYLKAMLPVEQGGAGWGLSETAAAQRLLGAHAPGTALAVNMHLVWAGVVHLLRTKGDTRLDFVADWIADGHVMAFGISEAGNDMVLFDSLTRAEESADGVRFTGLKIFTSLSPAWTRLGVFGKNDAGELVHAFVDRSDPGVAVGDDWDTLGMRASQSQSTRLDGALAPPAWVHTRLPAGPQADALIFGIFGSFLTLTASVYTGIADRALELAAEHPARRRSLAADRTLDQDPDIRWRVAGAGMDVLALDAFLTQVTRDLDEGVDHGPAWFPRLVSLRTRAGDVARSGVDAALKVSGGGQYYRGSELERLYRDVLASLYHPSDAESAHSTVANWLLGPAV</sequence>
<evidence type="ECO:0000256" key="1">
    <source>
        <dbReference type="ARBA" id="ARBA00023002"/>
    </source>
</evidence>
<proteinExistence type="predicted"/>
<dbReference type="EMBL" id="BMXK01000022">
    <property type="protein sequence ID" value="GHD13918.1"/>
    <property type="molecule type" value="Genomic_DNA"/>
</dbReference>
<organism evidence="4 5">
    <name type="scientific">Zhihengliuella salsuginis</name>
    <dbReference type="NCBI Taxonomy" id="578222"/>
    <lineage>
        <taxon>Bacteria</taxon>
        <taxon>Bacillati</taxon>
        <taxon>Actinomycetota</taxon>
        <taxon>Actinomycetes</taxon>
        <taxon>Micrococcales</taxon>
        <taxon>Micrococcaceae</taxon>
        <taxon>Zhihengliuella</taxon>
    </lineage>
</organism>
<dbReference type="PANTHER" id="PTHR43884:SF25">
    <property type="entry name" value="ACYL-COA DEHYDROGENASE YDBM-RELATED"/>
    <property type="match status" value="1"/>
</dbReference>
<dbReference type="Gene3D" id="1.20.140.10">
    <property type="entry name" value="Butyryl-CoA Dehydrogenase, subunit A, domain 3"/>
    <property type="match status" value="1"/>
</dbReference>
<dbReference type="Pfam" id="PF08028">
    <property type="entry name" value="Acyl-CoA_dh_2"/>
    <property type="match status" value="1"/>
</dbReference>
<dbReference type="Gene3D" id="1.10.540.10">
    <property type="entry name" value="Acyl-CoA dehydrogenase/oxidase, N-terminal domain"/>
    <property type="match status" value="1"/>
</dbReference>